<organism evidence="2 3">
    <name type="scientific">Granulicella cerasi</name>
    <dbReference type="NCBI Taxonomy" id="741063"/>
    <lineage>
        <taxon>Bacteria</taxon>
        <taxon>Pseudomonadati</taxon>
        <taxon>Acidobacteriota</taxon>
        <taxon>Terriglobia</taxon>
        <taxon>Terriglobales</taxon>
        <taxon>Acidobacteriaceae</taxon>
        <taxon>Granulicella</taxon>
    </lineage>
</organism>
<protein>
    <recommendedName>
        <fullName evidence="1">Bulb-type lectin domain-containing protein</fullName>
    </recommendedName>
</protein>
<evidence type="ECO:0000259" key="1">
    <source>
        <dbReference type="PROSITE" id="PS50927"/>
    </source>
</evidence>
<name>A0ABW1ZDS9_9BACT</name>
<accession>A0ABW1ZDS9</accession>
<dbReference type="Gene3D" id="2.90.10.10">
    <property type="entry name" value="Bulb-type lectin domain"/>
    <property type="match status" value="3"/>
</dbReference>
<dbReference type="SMART" id="SM00108">
    <property type="entry name" value="B_lectin"/>
    <property type="match status" value="1"/>
</dbReference>
<feature type="domain" description="Bulb-type lectin" evidence="1">
    <location>
        <begin position="1"/>
        <end position="109"/>
    </location>
</feature>
<dbReference type="InterPro" id="IPR001480">
    <property type="entry name" value="Bulb-type_lectin_dom"/>
</dbReference>
<dbReference type="RefSeq" id="WP_390236193.1">
    <property type="nucleotide sequence ID" value="NZ_JBHSWI010000001.1"/>
</dbReference>
<dbReference type="EMBL" id="JBHSWI010000001">
    <property type="protein sequence ID" value="MFC6647316.1"/>
    <property type="molecule type" value="Genomic_DNA"/>
</dbReference>
<proteinExistence type="predicted"/>
<dbReference type="Proteomes" id="UP001596391">
    <property type="component" value="Unassembled WGS sequence"/>
</dbReference>
<evidence type="ECO:0000313" key="2">
    <source>
        <dbReference type="EMBL" id="MFC6647316.1"/>
    </source>
</evidence>
<sequence>MNQSLYRGQSLVSTNGMYRLDFQGDGNVVLKHMRSGRVMWDMGTAGSPAFRLTMQDDGNVVLYMRNGRPIWNTGITGPQMRHGQVFILQDDGNLVVYSRGQVYWSSQTERRHGPVNWR</sequence>
<gene>
    <name evidence="2" type="ORF">ACFQBQ_17415</name>
</gene>
<dbReference type="SUPFAM" id="SSF51110">
    <property type="entry name" value="alpha-D-mannose-specific plant lectins"/>
    <property type="match status" value="1"/>
</dbReference>
<reference evidence="3" key="1">
    <citation type="journal article" date="2019" name="Int. J. Syst. Evol. Microbiol.">
        <title>The Global Catalogue of Microorganisms (GCM) 10K type strain sequencing project: providing services to taxonomists for standard genome sequencing and annotation.</title>
        <authorList>
            <consortium name="The Broad Institute Genomics Platform"/>
            <consortium name="The Broad Institute Genome Sequencing Center for Infectious Disease"/>
            <person name="Wu L."/>
            <person name="Ma J."/>
        </authorList>
    </citation>
    <scope>NUCLEOTIDE SEQUENCE [LARGE SCALE GENOMIC DNA]</scope>
    <source>
        <strain evidence="3">CGMCC 1.16026</strain>
    </source>
</reference>
<dbReference type="InterPro" id="IPR036426">
    <property type="entry name" value="Bulb-type_lectin_dom_sf"/>
</dbReference>
<keyword evidence="3" id="KW-1185">Reference proteome</keyword>
<dbReference type="PROSITE" id="PS50927">
    <property type="entry name" value="BULB_LECTIN"/>
    <property type="match status" value="1"/>
</dbReference>
<evidence type="ECO:0000313" key="3">
    <source>
        <dbReference type="Proteomes" id="UP001596391"/>
    </source>
</evidence>
<comment type="caution">
    <text evidence="2">The sequence shown here is derived from an EMBL/GenBank/DDBJ whole genome shotgun (WGS) entry which is preliminary data.</text>
</comment>